<dbReference type="InterPro" id="IPR052820">
    <property type="entry name" value="PhiA_domain"/>
</dbReference>
<keyword evidence="3" id="KW-1185">Reference proteome</keyword>
<dbReference type="EMBL" id="VCAU01000109">
    <property type="protein sequence ID" value="KAF9884876.1"/>
    <property type="molecule type" value="Genomic_DNA"/>
</dbReference>
<feature type="chain" id="PRO_5042156849" description="IgE-binding protein" evidence="1">
    <location>
        <begin position="18"/>
        <end position="216"/>
    </location>
</feature>
<evidence type="ECO:0000256" key="1">
    <source>
        <dbReference type="SAM" id="SignalP"/>
    </source>
</evidence>
<dbReference type="PANTHER" id="PTHR42047:SF1">
    <property type="entry name" value="PROTEIN, PUTATIVE (AFU_ORTHOLOGUE AFUA_6G03560)-RELATED"/>
    <property type="match status" value="1"/>
</dbReference>
<gene>
    <name evidence="2" type="ORF">FE257_000943</name>
</gene>
<reference evidence="2" key="1">
    <citation type="journal article" date="2019" name="Beilstein J. Org. Chem.">
        <title>Nanangenines: drimane sesquiterpenoids as the dominant metabolite cohort of a novel Australian fungus, Aspergillus nanangensis.</title>
        <authorList>
            <person name="Lacey H.J."/>
            <person name="Gilchrist C.L.M."/>
            <person name="Crombie A."/>
            <person name="Kalaitzis J.A."/>
            <person name="Vuong D."/>
            <person name="Rutledge P.J."/>
            <person name="Turner P."/>
            <person name="Pitt J.I."/>
            <person name="Lacey E."/>
            <person name="Chooi Y.H."/>
            <person name="Piggott A.M."/>
        </authorList>
    </citation>
    <scope>NUCLEOTIDE SEQUENCE</scope>
    <source>
        <strain evidence="2">MST-FP2251</strain>
    </source>
</reference>
<accession>A0AAD4GPW4</accession>
<protein>
    <recommendedName>
        <fullName evidence="4">IgE-binding protein</fullName>
    </recommendedName>
</protein>
<evidence type="ECO:0000313" key="2">
    <source>
        <dbReference type="EMBL" id="KAF9884876.1"/>
    </source>
</evidence>
<name>A0AAD4GPW4_ASPNN</name>
<feature type="signal peptide" evidence="1">
    <location>
        <begin position="1"/>
        <end position="17"/>
    </location>
</feature>
<proteinExistence type="predicted"/>
<evidence type="ECO:0000313" key="3">
    <source>
        <dbReference type="Proteomes" id="UP001194746"/>
    </source>
</evidence>
<dbReference type="AlphaFoldDB" id="A0AAD4GPW4"/>
<keyword evidence="1" id="KW-0732">Signal</keyword>
<sequence>MHFKSLTLATLLSAVSALPSSNNNQHAARQTSNSFTVMAARSASPIHFLPLNARGSHFWLGGKTTSYCPDEVTEMGGQCPPGDVTGIAGQSSLDVMVPGGQQIYVDNHGALTFTIPHSGYIPPGSSVGPFEYEPAAPGQVIGHWYYTGQGASGFMACPVPVANATEGAALQKSPQWQVYAALKNATVPSGNVGDCLGFSAMAVARNTTTPAAWEYI</sequence>
<reference evidence="2" key="2">
    <citation type="submission" date="2020-02" db="EMBL/GenBank/DDBJ databases">
        <authorList>
            <person name="Gilchrist C.L.M."/>
            <person name="Chooi Y.-H."/>
        </authorList>
    </citation>
    <scope>NUCLEOTIDE SEQUENCE</scope>
    <source>
        <strain evidence="2">MST-FP2251</strain>
    </source>
</reference>
<comment type="caution">
    <text evidence="2">The sequence shown here is derived from an EMBL/GenBank/DDBJ whole genome shotgun (WGS) entry which is preliminary data.</text>
</comment>
<organism evidence="2 3">
    <name type="scientific">Aspergillus nanangensis</name>
    <dbReference type="NCBI Taxonomy" id="2582783"/>
    <lineage>
        <taxon>Eukaryota</taxon>
        <taxon>Fungi</taxon>
        <taxon>Dikarya</taxon>
        <taxon>Ascomycota</taxon>
        <taxon>Pezizomycotina</taxon>
        <taxon>Eurotiomycetes</taxon>
        <taxon>Eurotiomycetidae</taxon>
        <taxon>Eurotiales</taxon>
        <taxon>Aspergillaceae</taxon>
        <taxon>Aspergillus</taxon>
        <taxon>Aspergillus subgen. Circumdati</taxon>
    </lineage>
</organism>
<dbReference type="PANTHER" id="PTHR42047">
    <property type="entry name" value="PROTEIN, PUTATIVE (AFU_ORTHOLOGUE AFUA_6G03560)-RELATED"/>
    <property type="match status" value="1"/>
</dbReference>
<dbReference type="Proteomes" id="UP001194746">
    <property type="component" value="Unassembled WGS sequence"/>
</dbReference>
<evidence type="ECO:0008006" key="4">
    <source>
        <dbReference type="Google" id="ProtNLM"/>
    </source>
</evidence>